<feature type="region of interest" description="Disordered" evidence="1">
    <location>
        <begin position="1"/>
        <end position="22"/>
    </location>
</feature>
<dbReference type="Proteomes" id="UP000297910">
    <property type="component" value="Unassembled WGS sequence"/>
</dbReference>
<evidence type="ECO:0000313" key="3">
    <source>
        <dbReference type="Proteomes" id="UP000297910"/>
    </source>
</evidence>
<dbReference type="EMBL" id="PQXI01000112">
    <property type="protein sequence ID" value="TGO24092.1"/>
    <property type="molecule type" value="Genomic_DNA"/>
</dbReference>
<evidence type="ECO:0000256" key="1">
    <source>
        <dbReference type="SAM" id="MobiDB-lite"/>
    </source>
</evidence>
<comment type="caution">
    <text evidence="2">The sequence shown here is derived from an EMBL/GenBank/DDBJ whole genome shotgun (WGS) entry which is preliminary data.</text>
</comment>
<protein>
    <submittedName>
        <fullName evidence="2">Uncharacterized protein</fullName>
    </submittedName>
</protein>
<gene>
    <name evidence="2" type="ORF">BPAE_0112g00110</name>
</gene>
<accession>A0A4Z1FMP4</accession>
<name>A0A4Z1FMP4_9HELO</name>
<organism evidence="2 3">
    <name type="scientific">Botrytis paeoniae</name>
    <dbReference type="NCBI Taxonomy" id="278948"/>
    <lineage>
        <taxon>Eukaryota</taxon>
        <taxon>Fungi</taxon>
        <taxon>Dikarya</taxon>
        <taxon>Ascomycota</taxon>
        <taxon>Pezizomycotina</taxon>
        <taxon>Leotiomycetes</taxon>
        <taxon>Helotiales</taxon>
        <taxon>Sclerotiniaceae</taxon>
        <taxon>Botrytis</taxon>
    </lineage>
</organism>
<dbReference type="AlphaFoldDB" id="A0A4Z1FMP4"/>
<evidence type="ECO:0000313" key="2">
    <source>
        <dbReference type="EMBL" id="TGO24092.1"/>
    </source>
</evidence>
<sequence length="110" mass="12149">MENEQSNRLQYNSETYTSTPSSNTFLRSLEAIQSLTNALEIENKESNRAQHFSDSFSATNSSSFLKATLGAAMSAADTLAKKIENEKNSRIIPYSTKMGSKTGISVFPER</sequence>
<proteinExistence type="predicted"/>
<reference evidence="2 3" key="1">
    <citation type="submission" date="2017-12" db="EMBL/GenBank/DDBJ databases">
        <title>Comparative genomics of Botrytis spp.</title>
        <authorList>
            <person name="Valero-Jimenez C.A."/>
            <person name="Tapia P."/>
            <person name="Veloso J."/>
            <person name="Silva-Moreno E."/>
            <person name="Staats M."/>
            <person name="Valdes J.H."/>
            <person name="Van Kan J.A.L."/>
        </authorList>
    </citation>
    <scope>NUCLEOTIDE SEQUENCE [LARGE SCALE GENOMIC DNA]</scope>
    <source>
        <strain evidence="2 3">Bp0003</strain>
    </source>
</reference>
<keyword evidence="3" id="KW-1185">Reference proteome</keyword>